<evidence type="ECO:0000256" key="9">
    <source>
        <dbReference type="PROSITE-ProRule" id="PRU10141"/>
    </source>
</evidence>
<dbReference type="EMBL" id="GL832962">
    <property type="protein sequence ID" value="EGD83087.1"/>
    <property type="molecule type" value="Genomic_DNA"/>
</dbReference>
<evidence type="ECO:0000256" key="7">
    <source>
        <dbReference type="ARBA" id="ARBA00047899"/>
    </source>
</evidence>
<dbReference type="eggNOG" id="KOG0591">
    <property type="taxonomic scope" value="Eukaryota"/>
</dbReference>
<evidence type="ECO:0000256" key="2">
    <source>
        <dbReference type="ARBA" id="ARBA00022527"/>
    </source>
</evidence>
<organism evidence="13">
    <name type="scientific">Salpingoeca rosetta (strain ATCC 50818 / BSB-021)</name>
    <dbReference type="NCBI Taxonomy" id="946362"/>
    <lineage>
        <taxon>Eukaryota</taxon>
        <taxon>Choanoflagellata</taxon>
        <taxon>Craspedida</taxon>
        <taxon>Salpingoecidae</taxon>
        <taxon>Salpingoeca</taxon>
    </lineage>
</organism>
<dbReference type="PROSITE" id="PS00108">
    <property type="entry name" value="PROTEIN_KINASE_ST"/>
    <property type="match status" value="1"/>
</dbReference>
<dbReference type="OrthoDB" id="248923at2759"/>
<dbReference type="InterPro" id="IPR017441">
    <property type="entry name" value="Protein_kinase_ATP_BS"/>
</dbReference>
<gene>
    <name evidence="12" type="ORF">PTSG_12064</name>
</gene>
<dbReference type="GeneID" id="16076032"/>
<dbReference type="AlphaFoldDB" id="F2U6E6"/>
<evidence type="ECO:0000256" key="1">
    <source>
        <dbReference type="ARBA" id="ARBA00012513"/>
    </source>
</evidence>
<dbReference type="OMA" id="VANERYK"/>
<dbReference type="InParanoid" id="F2U6E6"/>
<evidence type="ECO:0000256" key="4">
    <source>
        <dbReference type="ARBA" id="ARBA00022741"/>
    </source>
</evidence>
<evidence type="ECO:0000313" key="12">
    <source>
        <dbReference type="EMBL" id="EGD83087.1"/>
    </source>
</evidence>
<dbReference type="Gene3D" id="1.10.510.10">
    <property type="entry name" value="Transferase(Phosphotransferase) domain 1"/>
    <property type="match status" value="1"/>
</dbReference>
<keyword evidence="3" id="KW-0808">Transferase</keyword>
<dbReference type="RefSeq" id="XP_004995451.1">
    <property type="nucleotide sequence ID" value="XM_004995394.1"/>
</dbReference>
<feature type="binding site" evidence="9">
    <location>
        <position position="36"/>
    </location>
    <ligand>
        <name>ATP</name>
        <dbReference type="ChEBI" id="CHEBI:30616"/>
    </ligand>
</feature>
<dbReference type="SUPFAM" id="SSF56112">
    <property type="entry name" value="Protein kinase-like (PK-like)"/>
    <property type="match status" value="1"/>
</dbReference>
<keyword evidence="4 9" id="KW-0547">Nucleotide-binding</keyword>
<feature type="compositionally biased region" description="Polar residues" evidence="10">
    <location>
        <begin position="532"/>
        <end position="544"/>
    </location>
</feature>
<feature type="compositionally biased region" description="Low complexity" evidence="10">
    <location>
        <begin position="566"/>
        <end position="591"/>
    </location>
</feature>
<sequence length="743" mass="84031">MSRHQVEALVRELGKGAFAKVYLVKAENHAGVIACKRVQIAQLSEEKRAKVMKEVNILRGLQHPHIVRLYESFETGDVLHMHMEYVDGIDLGQLLKKHKTNNDRFSQATVMRWFSQLCYAVEYVHSHNIIHRDIKPTNCFLELDQDIVKLGDFGLSQHIPWYHPRSTGFVGTPYYMSPDVLNGLDYTAKADVWSLAVLLYEMLTLHRPFRAENLDQLKAKVRKREFNPLSSKYASAEVRHLFNIMLVNDEQDRPSSSEVTAHPCVATAFAELHPFHRQSHHRSTCRGQAVECHIAIMQSKKVPDISDLIASRADSVSLAQSPASVFASSGRKASFVNIGERAWRRARLIEKGSHFVVKRSLKTLLKFPYAGDRVFRAASQGHPHLVIVVRKDMTFALSLPHQQLLEPFLRHLDAEPTVRAGVPTQVDTFVRVYDRADKSWTRVYMVSWRSHLFLGAYHLSLHQTEVLPASSVAFSHWLPSTSDGSRIVLRTLDQGVYYMIADSPRAARNIVLCLQLAGCLSVWRTKVTVSTGTPKRRSFSSSVAESRLAPGANGRLPLSRSVGGYSDSDSATTSATTATTGTVGTTATSTTPRPPRPLSRSSSRFKGWSSFRRSVRETQLCTIELFSPPKVEPNGASATLCTYRLQVSPAEFRKLSRRCAELCQDAPVLRRRRSSQMVKEEQLRHYMEIAMQRDDCREFWLDIPELQVIARVPVFEDDVPEERTTSRRRSVKWSEVEGEVSVV</sequence>
<dbReference type="InterPro" id="IPR051131">
    <property type="entry name" value="NEK_Ser/Thr_kinase_NIMA"/>
</dbReference>
<comment type="catalytic activity">
    <reaction evidence="8">
        <text>L-seryl-[protein] + ATP = O-phospho-L-seryl-[protein] + ADP + H(+)</text>
        <dbReference type="Rhea" id="RHEA:17989"/>
        <dbReference type="Rhea" id="RHEA-COMP:9863"/>
        <dbReference type="Rhea" id="RHEA-COMP:11604"/>
        <dbReference type="ChEBI" id="CHEBI:15378"/>
        <dbReference type="ChEBI" id="CHEBI:29999"/>
        <dbReference type="ChEBI" id="CHEBI:30616"/>
        <dbReference type="ChEBI" id="CHEBI:83421"/>
        <dbReference type="ChEBI" id="CHEBI:456216"/>
        <dbReference type="EC" id="2.7.11.1"/>
    </reaction>
</comment>
<evidence type="ECO:0000313" key="13">
    <source>
        <dbReference type="Proteomes" id="UP000007799"/>
    </source>
</evidence>
<reference evidence="12" key="1">
    <citation type="submission" date="2009-08" db="EMBL/GenBank/DDBJ databases">
        <title>Annotation of Salpingoeca rosetta.</title>
        <authorList>
            <consortium name="The Broad Institute Genome Sequencing Platform"/>
            <person name="Russ C."/>
            <person name="Cuomo C."/>
            <person name="Burger G."/>
            <person name="Gray M.W."/>
            <person name="Holland P.W.H."/>
            <person name="King N."/>
            <person name="Lang F.B.F."/>
            <person name="Roger A.J."/>
            <person name="Ruiz-Trillo I."/>
            <person name="Young S.K."/>
            <person name="Zeng Q."/>
            <person name="Gargeya S."/>
            <person name="Alvarado L."/>
            <person name="Berlin A."/>
            <person name="Chapman S.B."/>
            <person name="Chen Z."/>
            <person name="Freedman E."/>
            <person name="Gellesch M."/>
            <person name="Goldberg J."/>
            <person name="Griggs A."/>
            <person name="Gujja S."/>
            <person name="Heilman E."/>
            <person name="Heiman D."/>
            <person name="Howarth C."/>
            <person name="Mehta T."/>
            <person name="Neiman D."/>
            <person name="Pearson M."/>
            <person name="Roberts A."/>
            <person name="Saif S."/>
            <person name="Shea T."/>
            <person name="Shenoy N."/>
            <person name="Sisk P."/>
            <person name="Stolte C."/>
            <person name="Sykes S."/>
            <person name="White J."/>
            <person name="Yandava C."/>
            <person name="Haas B."/>
            <person name="Nusbaum C."/>
            <person name="Birren B."/>
        </authorList>
    </citation>
    <scope>NUCLEOTIDE SEQUENCE [LARGE SCALE GENOMIC DNA]</scope>
    <source>
        <strain evidence="12">ATCC 50818</strain>
    </source>
</reference>
<comment type="catalytic activity">
    <reaction evidence="7">
        <text>L-threonyl-[protein] + ATP = O-phospho-L-threonyl-[protein] + ADP + H(+)</text>
        <dbReference type="Rhea" id="RHEA:46608"/>
        <dbReference type="Rhea" id="RHEA-COMP:11060"/>
        <dbReference type="Rhea" id="RHEA-COMP:11605"/>
        <dbReference type="ChEBI" id="CHEBI:15378"/>
        <dbReference type="ChEBI" id="CHEBI:30013"/>
        <dbReference type="ChEBI" id="CHEBI:30616"/>
        <dbReference type="ChEBI" id="CHEBI:61977"/>
        <dbReference type="ChEBI" id="CHEBI:456216"/>
        <dbReference type="EC" id="2.7.11.1"/>
    </reaction>
</comment>
<evidence type="ECO:0000259" key="11">
    <source>
        <dbReference type="PROSITE" id="PS50011"/>
    </source>
</evidence>
<dbReference type="PANTHER" id="PTHR44899:SF3">
    <property type="entry name" value="SERINE_THREONINE-PROTEIN KINASE NEK1"/>
    <property type="match status" value="1"/>
</dbReference>
<feature type="domain" description="Protein kinase" evidence="11">
    <location>
        <begin position="7"/>
        <end position="265"/>
    </location>
</feature>
<keyword evidence="6 9" id="KW-0067">ATP-binding</keyword>
<dbReference type="KEGG" id="sre:PTSG_12064"/>
<keyword evidence="13" id="KW-1185">Reference proteome</keyword>
<dbReference type="GO" id="GO:0005524">
    <property type="term" value="F:ATP binding"/>
    <property type="evidence" value="ECO:0007669"/>
    <property type="project" value="UniProtKB-UniRule"/>
</dbReference>
<evidence type="ECO:0000256" key="3">
    <source>
        <dbReference type="ARBA" id="ARBA00022679"/>
    </source>
</evidence>
<feature type="region of interest" description="Disordered" evidence="10">
    <location>
        <begin position="532"/>
        <end position="605"/>
    </location>
</feature>
<evidence type="ECO:0000256" key="8">
    <source>
        <dbReference type="ARBA" id="ARBA00048679"/>
    </source>
</evidence>
<dbReference type="PANTHER" id="PTHR44899">
    <property type="entry name" value="CAMK FAMILY PROTEIN KINASE"/>
    <property type="match status" value="1"/>
</dbReference>
<evidence type="ECO:0000256" key="5">
    <source>
        <dbReference type="ARBA" id="ARBA00022777"/>
    </source>
</evidence>
<dbReference type="GO" id="GO:0004674">
    <property type="term" value="F:protein serine/threonine kinase activity"/>
    <property type="evidence" value="ECO:0007669"/>
    <property type="project" value="UniProtKB-KW"/>
</dbReference>
<dbReference type="PROSITE" id="PS50011">
    <property type="entry name" value="PROTEIN_KINASE_DOM"/>
    <property type="match status" value="1"/>
</dbReference>
<dbReference type="InterPro" id="IPR008271">
    <property type="entry name" value="Ser/Thr_kinase_AS"/>
</dbReference>
<accession>F2U6E6</accession>
<dbReference type="InterPro" id="IPR000719">
    <property type="entry name" value="Prot_kinase_dom"/>
</dbReference>
<evidence type="ECO:0000256" key="10">
    <source>
        <dbReference type="SAM" id="MobiDB-lite"/>
    </source>
</evidence>
<keyword evidence="2" id="KW-0723">Serine/threonine-protein kinase</keyword>
<dbReference type="Proteomes" id="UP000007799">
    <property type="component" value="Unassembled WGS sequence"/>
</dbReference>
<dbReference type="STRING" id="946362.F2U6E6"/>
<dbReference type="EC" id="2.7.11.1" evidence="1"/>
<evidence type="ECO:0000256" key="6">
    <source>
        <dbReference type="ARBA" id="ARBA00022840"/>
    </source>
</evidence>
<dbReference type="PROSITE" id="PS00107">
    <property type="entry name" value="PROTEIN_KINASE_ATP"/>
    <property type="match status" value="1"/>
</dbReference>
<dbReference type="InterPro" id="IPR011009">
    <property type="entry name" value="Kinase-like_dom_sf"/>
</dbReference>
<keyword evidence="5 12" id="KW-0418">Kinase</keyword>
<dbReference type="FunFam" id="1.10.510.10:FF:000571">
    <property type="entry name" value="Maternal embryonic leucine zipper kinase"/>
    <property type="match status" value="1"/>
</dbReference>
<name>F2U6E6_SALR5</name>
<protein>
    <recommendedName>
        <fullName evidence="1">non-specific serine/threonine protein kinase</fullName>
        <ecNumber evidence="1">2.7.11.1</ecNumber>
    </recommendedName>
</protein>
<dbReference type="SMART" id="SM00220">
    <property type="entry name" value="S_TKc"/>
    <property type="match status" value="1"/>
</dbReference>
<proteinExistence type="predicted"/>
<dbReference type="Pfam" id="PF00069">
    <property type="entry name" value="Pkinase"/>
    <property type="match status" value="1"/>
</dbReference>